<gene>
    <name evidence="2" type="ORF">WICPIJ_008906</name>
</gene>
<evidence type="ECO:0000256" key="1">
    <source>
        <dbReference type="SAM" id="MobiDB-lite"/>
    </source>
</evidence>
<sequence>MNKSPTSGLTDLPLVLEVMKDGELESSTKNWMKVSALETLPELMWRPIVPERGAFGPLDEIGNGNVAGPQRTVLGEFLFVHDLERDMLGGRGERQVNHLLELRLKRVWMEPRGELQTVVHEDLNVRINLPDGFQVEQIDSVTHVQSGNTDSRDVIGSSRDPGERHWLPSGG</sequence>
<dbReference type="Proteomes" id="UP000774326">
    <property type="component" value="Unassembled WGS sequence"/>
</dbReference>
<evidence type="ECO:0000313" key="3">
    <source>
        <dbReference type="Proteomes" id="UP000774326"/>
    </source>
</evidence>
<organism evidence="2 3">
    <name type="scientific">Wickerhamomyces pijperi</name>
    <name type="common">Yeast</name>
    <name type="synonym">Pichia pijperi</name>
    <dbReference type="NCBI Taxonomy" id="599730"/>
    <lineage>
        <taxon>Eukaryota</taxon>
        <taxon>Fungi</taxon>
        <taxon>Dikarya</taxon>
        <taxon>Ascomycota</taxon>
        <taxon>Saccharomycotina</taxon>
        <taxon>Saccharomycetes</taxon>
        <taxon>Phaffomycetales</taxon>
        <taxon>Wickerhamomycetaceae</taxon>
        <taxon>Wickerhamomyces</taxon>
    </lineage>
</organism>
<evidence type="ECO:0000313" key="2">
    <source>
        <dbReference type="EMBL" id="KAH3678188.1"/>
    </source>
</evidence>
<dbReference type="AlphaFoldDB" id="A0A9P8PTQ9"/>
<name>A0A9P8PTQ9_WICPI</name>
<reference evidence="2" key="2">
    <citation type="submission" date="2021-01" db="EMBL/GenBank/DDBJ databases">
        <authorList>
            <person name="Schikora-Tamarit M.A."/>
        </authorList>
    </citation>
    <scope>NUCLEOTIDE SEQUENCE</scope>
    <source>
        <strain evidence="2">CBS2887</strain>
    </source>
</reference>
<protein>
    <submittedName>
        <fullName evidence="2">Uncharacterized protein</fullName>
    </submittedName>
</protein>
<feature type="compositionally biased region" description="Basic and acidic residues" evidence="1">
    <location>
        <begin position="160"/>
        <end position="171"/>
    </location>
</feature>
<proteinExistence type="predicted"/>
<feature type="region of interest" description="Disordered" evidence="1">
    <location>
        <begin position="145"/>
        <end position="171"/>
    </location>
</feature>
<keyword evidence="3" id="KW-1185">Reference proteome</keyword>
<dbReference type="EMBL" id="JAEUBG010005132">
    <property type="protein sequence ID" value="KAH3678188.1"/>
    <property type="molecule type" value="Genomic_DNA"/>
</dbReference>
<accession>A0A9P8PTQ9</accession>
<reference evidence="2" key="1">
    <citation type="journal article" date="2021" name="Open Biol.">
        <title>Shared evolutionary footprints suggest mitochondrial oxidative damage underlies multiple complex I losses in fungi.</title>
        <authorList>
            <person name="Schikora-Tamarit M.A."/>
            <person name="Marcet-Houben M."/>
            <person name="Nosek J."/>
            <person name="Gabaldon T."/>
        </authorList>
    </citation>
    <scope>NUCLEOTIDE SEQUENCE</scope>
    <source>
        <strain evidence="2">CBS2887</strain>
    </source>
</reference>
<comment type="caution">
    <text evidence="2">The sequence shown here is derived from an EMBL/GenBank/DDBJ whole genome shotgun (WGS) entry which is preliminary data.</text>
</comment>